<protein>
    <recommendedName>
        <fullName evidence="4">Ketoreductase domain-containing protein</fullName>
    </recommendedName>
</protein>
<dbReference type="SUPFAM" id="SSF51735">
    <property type="entry name" value="NAD(P)-binding Rossmann-fold domains"/>
    <property type="match status" value="2"/>
</dbReference>
<dbReference type="InterPro" id="IPR013968">
    <property type="entry name" value="PKS_KR"/>
</dbReference>
<organism evidence="5 6">
    <name type="scientific">Streptomyces mutabilis</name>
    <dbReference type="NCBI Taxonomy" id="67332"/>
    <lineage>
        <taxon>Bacteria</taxon>
        <taxon>Bacillati</taxon>
        <taxon>Actinomycetota</taxon>
        <taxon>Actinomycetes</taxon>
        <taxon>Kitasatosporales</taxon>
        <taxon>Streptomycetaceae</taxon>
        <taxon>Streptomyces</taxon>
    </lineage>
</organism>
<dbReference type="SMART" id="SM00822">
    <property type="entry name" value="PKS_KR"/>
    <property type="match status" value="1"/>
</dbReference>
<keyword evidence="6" id="KW-1185">Reference proteome</keyword>
<name>A0A086MU65_9ACTN</name>
<sequence length="657" mass="69668">MTIPDDLHLFTEDWEEAPAVPAPAPRPSGCTVVFLSDPHLQQEVRRRLLADEPGQAVVTVGRGAAGLRRLADDRYEIGGEADTELREAYTTLLRTVTAGHGPVGTVVHLWATEDRGLLREPDAVVTLLQTLVREETAPRRVVLGAAFDDATERCAAESWLGFERSAGIVMPGTRLTVLLSDGVGHRSAWAELLAAELRAEDPVGALYSGGRRHVQRVRVAAPEPGAADRDPLRRGGTYLITGGTGGLGRIFGTWLAREYAARLVLVGRRPQDEPVERLLADLTAAGATAALYCQADVCDATALTAAVDTAVARFGRIDGVLHAAGVERSGNISTRDLAVFRSVLGPKVSGTLNLETALKGRAPEFVVYFSSSAAVLGDFGGCDYACGNRFQMSLARHLAASEPSGPRRLAVNWPLWNSDGMNFADDTAKEFYLRSSGQRFLEPDEGTALLRELLGRTGPQYLALAGRAERVRTMLKAEDPLPAPAGPAEPGQEGPAARQRRGESRNARSPRSWSRSSRPSSARSCASPWNGSPSTRTSRSSASTRSASWSSRESSPSCSASTSPPTCSSATPPCAACMPSCSTGTASSWRTATAPWPRRPPPGPGPRASRPARRPRATPGRPHPRAAPGGPPAAASPRPRRAVAAPPVPTSRSPSSV</sequence>
<evidence type="ECO:0000313" key="5">
    <source>
        <dbReference type="EMBL" id="KFG72433.1"/>
    </source>
</evidence>
<dbReference type="Pfam" id="PF08659">
    <property type="entry name" value="KR"/>
    <property type="match status" value="1"/>
</dbReference>
<feature type="compositionally biased region" description="Low complexity" evidence="3">
    <location>
        <begin position="626"/>
        <end position="657"/>
    </location>
</feature>
<dbReference type="GO" id="GO:0006633">
    <property type="term" value="P:fatty acid biosynthetic process"/>
    <property type="evidence" value="ECO:0007669"/>
    <property type="project" value="TreeGrafter"/>
</dbReference>
<dbReference type="CDD" id="cd08953">
    <property type="entry name" value="KR_2_SDR_x"/>
    <property type="match status" value="1"/>
</dbReference>
<feature type="compositionally biased region" description="Low complexity" evidence="3">
    <location>
        <begin position="507"/>
        <end position="583"/>
    </location>
</feature>
<accession>A0A086MU65</accession>
<comment type="caution">
    <text evidence="5">The sequence shown here is derived from an EMBL/GenBank/DDBJ whole genome shotgun (WGS) entry which is preliminary data.</text>
</comment>
<dbReference type="InterPro" id="IPR057326">
    <property type="entry name" value="KR_dom"/>
</dbReference>
<dbReference type="PANTHER" id="PTHR43775">
    <property type="entry name" value="FATTY ACID SYNTHASE"/>
    <property type="match status" value="1"/>
</dbReference>
<dbReference type="GO" id="GO:0071770">
    <property type="term" value="P:DIM/DIP cell wall layer assembly"/>
    <property type="evidence" value="ECO:0007669"/>
    <property type="project" value="TreeGrafter"/>
</dbReference>
<dbReference type="GO" id="GO:0005886">
    <property type="term" value="C:plasma membrane"/>
    <property type="evidence" value="ECO:0007669"/>
    <property type="project" value="TreeGrafter"/>
</dbReference>
<dbReference type="EMBL" id="JNFQ01000003">
    <property type="protein sequence ID" value="KFG72433.1"/>
    <property type="molecule type" value="Genomic_DNA"/>
</dbReference>
<evidence type="ECO:0000256" key="2">
    <source>
        <dbReference type="ARBA" id="ARBA00022553"/>
    </source>
</evidence>
<dbReference type="InterPro" id="IPR050091">
    <property type="entry name" value="PKS_NRPS_Biosynth_Enz"/>
</dbReference>
<reference evidence="5 6" key="1">
    <citation type="submission" date="2014-05" db="EMBL/GenBank/DDBJ databases">
        <title>Complete genome sequence of the Streptomyces mutabilis TRM45540.</title>
        <authorList>
            <person name="Luo X."/>
            <person name="Zhang L."/>
        </authorList>
    </citation>
    <scope>NUCLEOTIDE SEQUENCE [LARGE SCALE GENOMIC DNA]</scope>
    <source>
        <strain evidence="5 6">TRM45540</strain>
    </source>
</reference>
<dbReference type="Proteomes" id="UP000029095">
    <property type="component" value="Unassembled WGS sequence"/>
</dbReference>
<dbReference type="GO" id="GO:0004312">
    <property type="term" value="F:fatty acid synthase activity"/>
    <property type="evidence" value="ECO:0007669"/>
    <property type="project" value="TreeGrafter"/>
</dbReference>
<gene>
    <name evidence="5" type="ORF">FM21_30290</name>
</gene>
<evidence type="ECO:0000259" key="4">
    <source>
        <dbReference type="SMART" id="SM00822"/>
    </source>
</evidence>
<dbReference type="AlphaFoldDB" id="A0A086MU65"/>
<evidence type="ECO:0000256" key="3">
    <source>
        <dbReference type="SAM" id="MobiDB-lite"/>
    </source>
</evidence>
<keyword evidence="2" id="KW-0597">Phosphoprotein</keyword>
<proteinExistence type="predicted"/>
<dbReference type="STRING" id="1915400.FM21_30290"/>
<dbReference type="Gene3D" id="3.40.50.720">
    <property type="entry name" value="NAD(P)-binding Rossmann-like Domain"/>
    <property type="match status" value="1"/>
</dbReference>
<dbReference type="HOGENOM" id="CLU_417329_0_0_11"/>
<dbReference type="InterPro" id="IPR036291">
    <property type="entry name" value="NAD(P)-bd_dom_sf"/>
</dbReference>
<feature type="region of interest" description="Disordered" evidence="3">
    <location>
        <begin position="479"/>
        <end position="657"/>
    </location>
</feature>
<dbReference type="PANTHER" id="PTHR43775:SF37">
    <property type="entry name" value="SI:DKEY-61P9.11"/>
    <property type="match status" value="1"/>
</dbReference>
<feature type="compositionally biased region" description="Low complexity" evidence="3">
    <location>
        <begin position="488"/>
        <end position="497"/>
    </location>
</feature>
<feature type="domain" description="Ketoreductase" evidence="4">
    <location>
        <begin position="236"/>
        <end position="419"/>
    </location>
</feature>
<keyword evidence="1" id="KW-0596">Phosphopantetheine</keyword>
<dbReference type="GO" id="GO:0005737">
    <property type="term" value="C:cytoplasm"/>
    <property type="evidence" value="ECO:0007669"/>
    <property type="project" value="TreeGrafter"/>
</dbReference>
<evidence type="ECO:0000313" key="6">
    <source>
        <dbReference type="Proteomes" id="UP000029095"/>
    </source>
</evidence>
<evidence type="ECO:0000256" key="1">
    <source>
        <dbReference type="ARBA" id="ARBA00022450"/>
    </source>
</evidence>